<evidence type="ECO:0000313" key="3">
    <source>
        <dbReference type="Proteomes" id="UP000028680"/>
    </source>
</evidence>
<evidence type="ECO:0000256" key="1">
    <source>
        <dbReference type="SAM" id="Phobius"/>
    </source>
</evidence>
<evidence type="ECO:0000313" key="2">
    <source>
        <dbReference type="EMBL" id="AII86941.1"/>
    </source>
</evidence>
<name>A0AAN0RIT5_9RHOB</name>
<accession>A0AAN0RIT5</accession>
<keyword evidence="1" id="KW-1133">Transmembrane helix</keyword>
<keyword evidence="3" id="KW-1185">Reference proteome</keyword>
<gene>
    <name evidence="2" type="ORF">RCA23_c13980</name>
</gene>
<organism evidence="2 3">
    <name type="scientific">Planktomarina temperata RCA23</name>
    <dbReference type="NCBI Taxonomy" id="666509"/>
    <lineage>
        <taxon>Bacteria</taxon>
        <taxon>Pseudomonadati</taxon>
        <taxon>Pseudomonadota</taxon>
        <taxon>Alphaproteobacteria</taxon>
        <taxon>Rhodobacterales</taxon>
        <taxon>Paracoccaceae</taxon>
        <taxon>Planktomarina</taxon>
    </lineage>
</organism>
<keyword evidence="1" id="KW-0812">Transmembrane</keyword>
<dbReference type="KEGG" id="ptp:RCA23_c13980"/>
<keyword evidence="1" id="KW-0472">Membrane</keyword>
<proteinExistence type="predicted"/>
<dbReference type="GeneID" id="93368947"/>
<feature type="transmembrane region" description="Helical" evidence="1">
    <location>
        <begin position="53"/>
        <end position="71"/>
    </location>
</feature>
<protein>
    <submittedName>
        <fullName evidence="2">Uncharacterized protein</fullName>
    </submittedName>
</protein>
<reference evidence="2 3" key="1">
    <citation type="journal article" date="2014" name="ISME J.">
        <title>Adaptation of an abundant Roseobacter RCA organism to pelagic systems revealed by genomic and transcriptomic analyses.</title>
        <authorList>
            <person name="Voget S."/>
            <person name="Wemheuer B."/>
            <person name="Brinkhoff T."/>
            <person name="Vollmers J."/>
            <person name="Dietrich S."/>
            <person name="Giebel H.A."/>
            <person name="Beardsley C."/>
            <person name="Sardemann C."/>
            <person name="Bakenhus I."/>
            <person name="Billerbeck S."/>
            <person name="Daniel R."/>
            <person name="Simon M."/>
        </authorList>
    </citation>
    <scope>NUCLEOTIDE SEQUENCE [LARGE SCALE GENOMIC DNA]</scope>
    <source>
        <strain evidence="2 3">RCA23</strain>
    </source>
</reference>
<dbReference type="Proteomes" id="UP000028680">
    <property type="component" value="Chromosome"/>
</dbReference>
<sequence length="113" mass="12299">MLTVWKLVTKIGDAPMLTFVLSVIAGFATPFVEPFLTKLIQPRLDEFPVHEGEYRTITFVLLLLGVAIAAISSGVMVSAFTVLFGGLLGLFGVRLFKAIKSLIDGAERDAQDR</sequence>
<feature type="transmembrane region" description="Helical" evidence="1">
    <location>
        <begin position="14"/>
        <end position="32"/>
    </location>
</feature>
<dbReference type="AlphaFoldDB" id="A0AAN0RIT5"/>
<dbReference type="EMBL" id="CP003984">
    <property type="protein sequence ID" value="AII86941.1"/>
    <property type="molecule type" value="Genomic_DNA"/>
</dbReference>
<dbReference type="RefSeq" id="WP_169701365.1">
    <property type="nucleotide sequence ID" value="NZ_CP003984.1"/>
</dbReference>